<comment type="caution">
    <text evidence="1">The sequence shown here is derived from an EMBL/GenBank/DDBJ whole genome shotgun (WGS) entry which is preliminary data.</text>
</comment>
<reference evidence="1 2" key="1">
    <citation type="submission" date="2017-09" db="EMBL/GenBank/DDBJ databases">
        <title>Sphingomonas ginsenosidimutans KACC 14949, whole genome shotgun sequence.</title>
        <authorList>
            <person name="Feng G."/>
            <person name="Zhu H."/>
        </authorList>
    </citation>
    <scope>NUCLEOTIDE SEQUENCE [LARGE SCALE GENOMIC DNA]</scope>
    <source>
        <strain evidence="1 2">KACC 14949</strain>
    </source>
</reference>
<dbReference type="EMBL" id="NWVD01000002">
    <property type="protein sequence ID" value="PCG09880.1"/>
    <property type="molecule type" value="Genomic_DNA"/>
</dbReference>
<evidence type="ECO:0000313" key="1">
    <source>
        <dbReference type="EMBL" id="PCG09880.1"/>
    </source>
</evidence>
<accession>A0A2A4HZT0</accession>
<sequence length="77" mass="8438">MRAKLQIASVTKHSAECEQLKFHGVAAKSYPADGSDEDNTFAKFSPSVSLDITIMNPALVGKFEPGQRFYVDFTPAE</sequence>
<keyword evidence="2" id="KW-1185">Reference proteome</keyword>
<protein>
    <submittedName>
        <fullName evidence="1">Uncharacterized protein</fullName>
    </submittedName>
</protein>
<name>A0A2A4HZT0_9SPHN</name>
<gene>
    <name evidence="1" type="ORF">COA17_07215</name>
</gene>
<dbReference type="Proteomes" id="UP000218784">
    <property type="component" value="Unassembled WGS sequence"/>
</dbReference>
<proteinExistence type="predicted"/>
<organism evidence="1 2">
    <name type="scientific">Sphingomonas ginsenosidimutans</name>
    <dbReference type="NCBI Taxonomy" id="862134"/>
    <lineage>
        <taxon>Bacteria</taxon>
        <taxon>Pseudomonadati</taxon>
        <taxon>Pseudomonadota</taxon>
        <taxon>Alphaproteobacteria</taxon>
        <taxon>Sphingomonadales</taxon>
        <taxon>Sphingomonadaceae</taxon>
        <taxon>Sphingomonas</taxon>
    </lineage>
</organism>
<evidence type="ECO:0000313" key="2">
    <source>
        <dbReference type="Proteomes" id="UP000218784"/>
    </source>
</evidence>
<dbReference type="AlphaFoldDB" id="A0A2A4HZT0"/>